<feature type="compositionally biased region" description="Basic and acidic residues" evidence="2">
    <location>
        <begin position="406"/>
        <end position="421"/>
    </location>
</feature>
<reference evidence="3" key="1">
    <citation type="journal article" date="2012" name="PLoS Genet.">
        <title>Comparative analysis of the genomes of two field isolates of the rice blast fungus Magnaporthe oryzae.</title>
        <authorList>
            <person name="Xue M."/>
            <person name="Yang J."/>
            <person name="Li Z."/>
            <person name="Hu S."/>
            <person name="Yao N."/>
            <person name="Dean R.A."/>
            <person name="Zhao W."/>
            <person name="Shen M."/>
            <person name="Zhang H."/>
            <person name="Li C."/>
            <person name="Liu L."/>
            <person name="Cao L."/>
            <person name="Xu X."/>
            <person name="Xing Y."/>
            <person name="Hsiang T."/>
            <person name="Zhang Z."/>
            <person name="Xu J.R."/>
            <person name="Peng Y.L."/>
        </authorList>
    </citation>
    <scope>NUCLEOTIDE SEQUENCE</scope>
    <source>
        <strain evidence="3">Y34</strain>
    </source>
</reference>
<evidence type="ECO:0000256" key="1">
    <source>
        <dbReference type="SAM" id="Coils"/>
    </source>
</evidence>
<dbReference type="AlphaFoldDB" id="A0AA97NR23"/>
<feature type="compositionally biased region" description="Basic residues" evidence="2">
    <location>
        <begin position="1"/>
        <end position="17"/>
    </location>
</feature>
<protein>
    <submittedName>
        <fullName evidence="3">Uncharacterized protein</fullName>
    </submittedName>
</protein>
<evidence type="ECO:0000313" key="3">
    <source>
        <dbReference type="EMBL" id="ELQ34805.1"/>
    </source>
</evidence>
<feature type="region of interest" description="Disordered" evidence="2">
    <location>
        <begin position="401"/>
        <end position="474"/>
    </location>
</feature>
<feature type="coiled-coil region" evidence="1">
    <location>
        <begin position="82"/>
        <end position="132"/>
    </location>
</feature>
<gene>
    <name evidence="3" type="ORF">OOU_Y34scaffold00745g80</name>
</gene>
<feature type="compositionally biased region" description="Acidic residues" evidence="2">
    <location>
        <begin position="429"/>
        <end position="474"/>
    </location>
</feature>
<organism evidence="3">
    <name type="scientific">Pyricularia oryzae (strain Y34)</name>
    <name type="common">Rice blast fungus</name>
    <name type="synonym">Magnaporthe oryzae</name>
    <dbReference type="NCBI Taxonomy" id="1143189"/>
    <lineage>
        <taxon>Eukaryota</taxon>
        <taxon>Fungi</taxon>
        <taxon>Dikarya</taxon>
        <taxon>Ascomycota</taxon>
        <taxon>Pezizomycotina</taxon>
        <taxon>Sordariomycetes</taxon>
        <taxon>Sordariomycetidae</taxon>
        <taxon>Magnaporthales</taxon>
        <taxon>Pyriculariaceae</taxon>
        <taxon>Pyricularia</taxon>
    </lineage>
</organism>
<evidence type="ECO:0000256" key="2">
    <source>
        <dbReference type="SAM" id="MobiDB-lite"/>
    </source>
</evidence>
<feature type="region of interest" description="Disordered" evidence="2">
    <location>
        <begin position="1"/>
        <end position="25"/>
    </location>
</feature>
<dbReference type="EMBL" id="JH793093">
    <property type="protein sequence ID" value="ELQ34805.1"/>
    <property type="molecule type" value="Genomic_DNA"/>
</dbReference>
<feature type="region of interest" description="Disordered" evidence="2">
    <location>
        <begin position="284"/>
        <end position="324"/>
    </location>
</feature>
<dbReference type="Proteomes" id="UP000011086">
    <property type="component" value="Unassembled WGS sequence"/>
</dbReference>
<sequence length="474" mass="53675">MGSSHSSHRHVRSRQPRVNHSWPEEYDPEDYHLKAVMAIPGGKESLTVWDVADTTPLGRLHTPPMMKIWSMKVSRHDDGAHLDDDEDQASYAEERAEDEAREVERDSEKAEYEAREAEYERERAEYGAFEAEQKAIYEAEFRNFYRAYQTFYEAYYDAFEAFKAVADFEGSDDWEATVDQRMLPFVGSLVPRANEGTKPRRVSFERSALSQGQVIMSWNDKFRYTGRGINKGITGTRDYGTGGNPYHYSNKNGDWYYQNPDGGRYYNVGNGRAVYTAPNGQKYYKDLRGDERDNDNNTNTVRGGGRTTNYADSTNNDGSTHNQVLGGSDGSIYGHGWASEHCYRYVSSSDGCSDQACDGSSESHRSLNLSDTSLHHSSSDSSEAPTGHVEVLRESMDEYGQDVTDDQGHEGIDSPVYEHFDGGGFDHGYDEDGGDDDNDASDDYGDHDEDGDDDDQDDYYEYYVDDDDDDYYSE</sequence>
<feature type="compositionally biased region" description="Basic and acidic residues" evidence="2">
    <location>
        <begin position="284"/>
        <end position="295"/>
    </location>
</feature>
<name>A0AA97NR23_PYRO3</name>
<feature type="region of interest" description="Disordered" evidence="2">
    <location>
        <begin position="353"/>
        <end position="387"/>
    </location>
</feature>
<feature type="compositionally biased region" description="Polar residues" evidence="2">
    <location>
        <begin position="310"/>
        <end position="324"/>
    </location>
</feature>
<proteinExistence type="predicted"/>
<keyword evidence="1" id="KW-0175">Coiled coil</keyword>
<accession>A0AA97NR23</accession>